<accession>A0A6J4V1Y7</accession>
<feature type="region of interest" description="Disordered" evidence="1">
    <location>
        <begin position="1"/>
        <end position="95"/>
    </location>
</feature>
<sequence length="95" mass="10282">AQERPDQPGSGGDRRPPGRRRPRGQLHTGDDRGRDCRRPKGRADRLRDLRAATAASAPRRGPTDGRRDHGTGHGDAGVHRQCHLQGADQRGVGAI</sequence>
<proteinExistence type="predicted"/>
<name>A0A6J4V1Y7_9BACT</name>
<feature type="compositionally biased region" description="Basic and acidic residues" evidence="1">
    <location>
        <begin position="61"/>
        <end position="78"/>
    </location>
</feature>
<feature type="non-terminal residue" evidence="2">
    <location>
        <position position="1"/>
    </location>
</feature>
<dbReference type="EMBL" id="CADCWG010000214">
    <property type="protein sequence ID" value="CAA9567129.1"/>
    <property type="molecule type" value="Genomic_DNA"/>
</dbReference>
<reference evidence="2" key="1">
    <citation type="submission" date="2020-02" db="EMBL/GenBank/DDBJ databases">
        <authorList>
            <person name="Meier V. D."/>
        </authorList>
    </citation>
    <scope>NUCLEOTIDE SEQUENCE</scope>
    <source>
        <strain evidence="2">AVDCRST_MAG49</strain>
    </source>
</reference>
<dbReference type="AlphaFoldDB" id="A0A6J4V1Y7"/>
<evidence type="ECO:0000256" key="1">
    <source>
        <dbReference type="SAM" id="MobiDB-lite"/>
    </source>
</evidence>
<protein>
    <submittedName>
        <fullName evidence="2">Uncharacterized protein</fullName>
    </submittedName>
</protein>
<gene>
    <name evidence="2" type="ORF">AVDCRST_MAG49-3223</name>
</gene>
<evidence type="ECO:0000313" key="2">
    <source>
        <dbReference type="EMBL" id="CAA9567129.1"/>
    </source>
</evidence>
<feature type="non-terminal residue" evidence="2">
    <location>
        <position position="95"/>
    </location>
</feature>
<organism evidence="2">
    <name type="scientific">uncultured Thermomicrobiales bacterium</name>
    <dbReference type="NCBI Taxonomy" id="1645740"/>
    <lineage>
        <taxon>Bacteria</taxon>
        <taxon>Pseudomonadati</taxon>
        <taxon>Thermomicrobiota</taxon>
        <taxon>Thermomicrobia</taxon>
        <taxon>Thermomicrobiales</taxon>
        <taxon>environmental samples</taxon>
    </lineage>
</organism>
<feature type="compositionally biased region" description="Low complexity" evidence="1">
    <location>
        <begin position="51"/>
        <end position="60"/>
    </location>
</feature>
<feature type="compositionally biased region" description="Basic and acidic residues" evidence="1">
    <location>
        <begin position="28"/>
        <end position="50"/>
    </location>
</feature>
<feature type="compositionally biased region" description="Basic and acidic residues" evidence="1">
    <location>
        <begin position="1"/>
        <end position="16"/>
    </location>
</feature>